<reference evidence="1 2" key="1">
    <citation type="journal article" date="2024" name="J. Plant Pathol.">
        <title>Sequence and assembly of the genome of Seiridium unicorne, isolate CBS 538.82, causal agent of cypress canker disease.</title>
        <authorList>
            <person name="Scali E."/>
            <person name="Rocca G.D."/>
            <person name="Danti R."/>
            <person name="Garbelotto M."/>
            <person name="Barberini S."/>
            <person name="Baroncelli R."/>
            <person name="Emiliani G."/>
        </authorList>
    </citation>
    <scope>NUCLEOTIDE SEQUENCE [LARGE SCALE GENOMIC DNA]</scope>
    <source>
        <strain evidence="1 2">BM-138-508</strain>
    </source>
</reference>
<dbReference type="EMBL" id="JARVKF010000342">
    <property type="protein sequence ID" value="KAK9418828.1"/>
    <property type="molecule type" value="Genomic_DNA"/>
</dbReference>
<comment type="caution">
    <text evidence="1">The sequence shown here is derived from an EMBL/GenBank/DDBJ whole genome shotgun (WGS) entry which is preliminary data.</text>
</comment>
<sequence>MSENNMLENAYPIDTSADAEAVATIRGRLPVKTNSITNFDPDQIRQDAADVRIIVHHKFPALVEGFLQHKREHGSAIEKAFYGTPKTWTVEQQIARLVEKRALVFMNSSDHTLLRDGRSVSQLYKEWDRVGTDAEATSKYLTLQEYLSYDEMMLGSLLGVSGPSYFINEGRRHNAARPGKPGTFENRGIIIGLVGARFERADRMDSVLCEPAVARPRQHHALSTIFANCFGRRINGRRQFDHSMYKARMRITVDILLREANERAKAAGKNAYVHVVGLGLGVWQVDKEQPEAYLGAFMDALDGFGAKMQNIGTLNFAYINVNKQTEDAMKAAARPHGIDVIFSRREPAATLPPEKKNELLVLSYAWDSNAYPGNEYWEGILFASGDPAAACMSTISELHNSILNPQFLSKIQVLGP</sequence>
<dbReference type="InterPro" id="IPR032063">
    <property type="entry name" value="MavL-like"/>
</dbReference>
<dbReference type="Proteomes" id="UP001408356">
    <property type="component" value="Unassembled WGS sequence"/>
</dbReference>
<protein>
    <submittedName>
        <fullName evidence="1">Uncharacterized protein</fullName>
    </submittedName>
</protein>
<keyword evidence="2" id="KW-1185">Reference proteome</keyword>
<accession>A0ABR2UWM2</accession>
<evidence type="ECO:0000313" key="1">
    <source>
        <dbReference type="EMBL" id="KAK9418828.1"/>
    </source>
</evidence>
<evidence type="ECO:0000313" key="2">
    <source>
        <dbReference type="Proteomes" id="UP001408356"/>
    </source>
</evidence>
<proteinExistence type="predicted"/>
<organism evidence="1 2">
    <name type="scientific">Seiridium unicorne</name>
    <dbReference type="NCBI Taxonomy" id="138068"/>
    <lineage>
        <taxon>Eukaryota</taxon>
        <taxon>Fungi</taxon>
        <taxon>Dikarya</taxon>
        <taxon>Ascomycota</taxon>
        <taxon>Pezizomycotina</taxon>
        <taxon>Sordariomycetes</taxon>
        <taxon>Xylariomycetidae</taxon>
        <taxon>Amphisphaeriales</taxon>
        <taxon>Sporocadaceae</taxon>
        <taxon>Seiridium</taxon>
    </lineage>
</organism>
<gene>
    <name evidence="1" type="ORF">SUNI508_07600</name>
</gene>
<dbReference type="Pfam" id="PF16062">
    <property type="entry name" value="MavL-like"/>
    <property type="match status" value="2"/>
</dbReference>
<name>A0ABR2UWM2_9PEZI</name>